<dbReference type="GO" id="GO:0016787">
    <property type="term" value="F:hydrolase activity"/>
    <property type="evidence" value="ECO:0007669"/>
    <property type="project" value="UniProtKB-KW"/>
</dbReference>
<dbReference type="InterPro" id="IPR036938">
    <property type="entry name" value="PAP2/HPO_sf"/>
</dbReference>
<evidence type="ECO:0000256" key="4">
    <source>
        <dbReference type="ARBA" id="ARBA00022801"/>
    </source>
</evidence>
<dbReference type="EMBL" id="FOVM01000001">
    <property type="protein sequence ID" value="SFN36884.1"/>
    <property type="molecule type" value="Genomic_DNA"/>
</dbReference>
<gene>
    <name evidence="9" type="ORF">SAMN05216219_0207</name>
</gene>
<evidence type="ECO:0000256" key="6">
    <source>
        <dbReference type="ARBA" id="ARBA00023136"/>
    </source>
</evidence>
<feature type="transmembrane region" description="Helical" evidence="7">
    <location>
        <begin position="23"/>
        <end position="43"/>
    </location>
</feature>
<keyword evidence="6 7" id="KW-0472">Membrane</keyword>
<keyword evidence="5 7" id="KW-1133">Transmembrane helix</keyword>
<keyword evidence="10" id="KW-1185">Reference proteome</keyword>
<accession>A0A1I4YFT3</accession>
<keyword evidence="2" id="KW-1003">Cell membrane</keyword>
<dbReference type="PANTHER" id="PTHR14969:SF62">
    <property type="entry name" value="DECAPRENYLPHOSPHORYL-5-PHOSPHORIBOSE PHOSPHATASE RV3807C-RELATED"/>
    <property type="match status" value="1"/>
</dbReference>
<dbReference type="AlphaFoldDB" id="A0A1I4YFT3"/>
<dbReference type="InterPro" id="IPR000326">
    <property type="entry name" value="PAP2/HPO"/>
</dbReference>
<dbReference type="GO" id="GO:0005886">
    <property type="term" value="C:plasma membrane"/>
    <property type="evidence" value="ECO:0007669"/>
    <property type="project" value="UniProtKB-SubCell"/>
</dbReference>
<evidence type="ECO:0000256" key="7">
    <source>
        <dbReference type="SAM" id="Phobius"/>
    </source>
</evidence>
<evidence type="ECO:0000313" key="10">
    <source>
        <dbReference type="Proteomes" id="UP000198867"/>
    </source>
</evidence>
<dbReference type="SUPFAM" id="SSF48317">
    <property type="entry name" value="Acid phosphatase/Vanadium-dependent haloperoxidase"/>
    <property type="match status" value="1"/>
</dbReference>
<evidence type="ECO:0000256" key="3">
    <source>
        <dbReference type="ARBA" id="ARBA00022692"/>
    </source>
</evidence>
<dbReference type="STRING" id="995034.SAMN05216219_0207"/>
<name>A0A1I4YFT3_9MICO</name>
<dbReference type="CDD" id="cd03392">
    <property type="entry name" value="PAP2_like_2"/>
    <property type="match status" value="1"/>
</dbReference>
<feature type="transmembrane region" description="Helical" evidence="7">
    <location>
        <begin position="107"/>
        <end position="124"/>
    </location>
</feature>
<dbReference type="Gene3D" id="1.20.144.10">
    <property type="entry name" value="Phosphatidic acid phosphatase type 2/haloperoxidase"/>
    <property type="match status" value="1"/>
</dbReference>
<comment type="subcellular location">
    <subcellularLocation>
        <location evidence="1">Cell membrane</location>
        <topology evidence="1">Multi-pass membrane protein</topology>
    </subcellularLocation>
</comment>
<proteinExistence type="predicted"/>
<dbReference type="RefSeq" id="WP_090708034.1">
    <property type="nucleotide sequence ID" value="NZ_FOVM01000001.1"/>
</dbReference>
<dbReference type="Pfam" id="PF01569">
    <property type="entry name" value="PAP2"/>
    <property type="match status" value="1"/>
</dbReference>
<dbReference type="SMART" id="SM00014">
    <property type="entry name" value="acidPPc"/>
    <property type="match status" value="1"/>
</dbReference>
<feature type="transmembrane region" description="Helical" evidence="7">
    <location>
        <begin position="195"/>
        <end position="215"/>
    </location>
</feature>
<dbReference type="PANTHER" id="PTHR14969">
    <property type="entry name" value="SPHINGOSINE-1-PHOSPHATE PHOSPHOHYDROLASE"/>
    <property type="match status" value="1"/>
</dbReference>
<reference evidence="10" key="1">
    <citation type="submission" date="2016-10" db="EMBL/GenBank/DDBJ databases">
        <authorList>
            <person name="Varghese N."/>
            <person name="Submissions S."/>
        </authorList>
    </citation>
    <scope>NUCLEOTIDE SEQUENCE [LARGE SCALE GENOMIC DNA]</scope>
    <source>
        <strain evidence="10">CGMCC 1.11101</strain>
    </source>
</reference>
<evidence type="ECO:0000256" key="2">
    <source>
        <dbReference type="ARBA" id="ARBA00022475"/>
    </source>
</evidence>
<evidence type="ECO:0000256" key="1">
    <source>
        <dbReference type="ARBA" id="ARBA00004651"/>
    </source>
</evidence>
<dbReference type="OrthoDB" id="5289372at2"/>
<feature type="transmembrane region" description="Helical" evidence="7">
    <location>
        <begin position="79"/>
        <end position="100"/>
    </location>
</feature>
<sequence length="237" mass="25820">MSQQRVDPSTQADPSAKRVANHWPWISGGIALALGVILAVLIMQRANELPFALDSEWSEEVFDDDRLPILEWLSYGMNWLGGGVFATFILPIVVVIVLLIMKRPWSALFFALASLASVAVVQLLKNLVDRARPEEMLVLSDHGSFPSGHAANAATMAVALGIIFPRLWVWIAGAVWVALMMFSRTYLGVHWLTDTIGGALLGAGVVLILWAPFAAKISGEPIRKKSPAIPDRKESVA</sequence>
<dbReference type="Proteomes" id="UP000198867">
    <property type="component" value="Unassembled WGS sequence"/>
</dbReference>
<protein>
    <submittedName>
        <fullName evidence="9">Undecaprenyl-diphosphatase</fullName>
    </submittedName>
</protein>
<organism evidence="9 10">
    <name type="scientific">Mycetocola miduiensis</name>
    <dbReference type="NCBI Taxonomy" id="995034"/>
    <lineage>
        <taxon>Bacteria</taxon>
        <taxon>Bacillati</taxon>
        <taxon>Actinomycetota</taxon>
        <taxon>Actinomycetes</taxon>
        <taxon>Micrococcales</taxon>
        <taxon>Microbacteriaceae</taxon>
        <taxon>Mycetocola</taxon>
    </lineage>
</organism>
<evidence type="ECO:0000259" key="8">
    <source>
        <dbReference type="SMART" id="SM00014"/>
    </source>
</evidence>
<evidence type="ECO:0000256" key="5">
    <source>
        <dbReference type="ARBA" id="ARBA00022989"/>
    </source>
</evidence>
<keyword evidence="4" id="KW-0378">Hydrolase</keyword>
<keyword evidence="3 7" id="KW-0812">Transmembrane</keyword>
<evidence type="ECO:0000313" key="9">
    <source>
        <dbReference type="EMBL" id="SFN36884.1"/>
    </source>
</evidence>
<feature type="domain" description="Phosphatidic acid phosphatase type 2/haloperoxidase" evidence="8">
    <location>
        <begin position="107"/>
        <end position="210"/>
    </location>
</feature>